<proteinExistence type="predicted"/>
<dbReference type="Pfam" id="PF17595">
    <property type="entry name" value="DUF5491"/>
    <property type="match status" value="1"/>
</dbReference>
<dbReference type="Proteomes" id="UP000430622">
    <property type="component" value="Segment"/>
</dbReference>
<reference evidence="1 2" key="1">
    <citation type="submission" date="2019-12" db="EMBL/GenBank/DDBJ databases">
        <title>Hospital sewage isolated lytic bacteriophages against epidemic carbapenem resistant Klebsiella pneumoniae ST11 strains.</title>
        <authorList>
            <person name="Li M."/>
            <person name="Zhang W."/>
            <person name="Du H."/>
            <person name="Chen L."/>
        </authorList>
    </citation>
    <scope>NUCLEOTIDE SEQUENCE [LARGE SCALE GENOMIC DNA]</scope>
</reference>
<organism evidence="1 2">
    <name type="scientific">Klebsiella phage vB_Kpn_P545</name>
    <dbReference type="NCBI Taxonomy" id="2686283"/>
    <lineage>
        <taxon>Viruses</taxon>
        <taxon>Duplodnaviria</taxon>
        <taxon>Heunggongvirae</taxon>
        <taxon>Uroviricota</taxon>
        <taxon>Caudoviricetes</taxon>
        <taxon>Marfavirus</taxon>
        <taxon>Marfavirus F48</taxon>
    </lineage>
</organism>
<dbReference type="InterPro" id="IPR020248">
    <property type="entry name" value="Y03I"/>
</dbReference>
<accession>A0A6B9J964</accession>
<dbReference type="EMBL" id="MN781108">
    <property type="protein sequence ID" value="QGZ15100.1"/>
    <property type="molecule type" value="Genomic_DNA"/>
</dbReference>
<sequence>MRLKINLEGFLEEVQDQDAIPYLLKMYLREILDLDIHIDPKNPHDTDITSETALINHQYNVSDDGFSVVIDYIPKV</sequence>
<protein>
    <submittedName>
        <fullName evidence="1">Uncharacterized protein</fullName>
    </submittedName>
</protein>
<evidence type="ECO:0000313" key="2">
    <source>
        <dbReference type="Proteomes" id="UP000430622"/>
    </source>
</evidence>
<name>A0A6B9J964_9CAUD</name>
<evidence type="ECO:0000313" key="1">
    <source>
        <dbReference type="EMBL" id="QGZ15100.1"/>
    </source>
</evidence>